<protein>
    <submittedName>
        <fullName evidence="3">Nucleolus protein required for cell</fullName>
    </submittedName>
</protein>
<dbReference type="InterPro" id="IPR053940">
    <property type="entry name" value="UTP25_NTPase-like"/>
</dbReference>
<proteinExistence type="predicted"/>
<dbReference type="AlphaFoldDB" id="A0A0M0K5Z2"/>
<dbReference type="OrthoDB" id="10264378at2759"/>
<sequence length="282" mass="30390">MPKAAVERTPEEPPIFIPAKAFAGVKVGYAFRAGDDGVGYYADPKQKPPKPPKQATKAEAQARAKKRTRNDEAAAPPPAPLAAATTEPVSAYQKLLNHLNRFPPPAVAMARLRGAAAMAPDRNEEDEGDATSIPIGEDVAKAAALEDALLALLPPCYEQVENKARFVKEYDEDEGSTPMPLSKPEDYRELFEGNNDDCFRCALRLTKKAAKLYSSFYSADLILASPLGLRSLLDGGGAKGKDSKRTRGAQDGADADWLSSIELTLLPYADVMLMQVSATECH</sequence>
<feature type="region of interest" description="Disordered" evidence="1">
    <location>
        <begin position="38"/>
        <end position="86"/>
    </location>
</feature>
<dbReference type="Proteomes" id="UP000037460">
    <property type="component" value="Unassembled WGS sequence"/>
</dbReference>
<keyword evidence="4" id="KW-1185">Reference proteome</keyword>
<evidence type="ECO:0000259" key="2">
    <source>
        <dbReference type="Pfam" id="PF22916"/>
    </source>
</evidence>
<reference evidence="4" key="1">
    <citation type="journal article" date="2015" name="PLoS Genet.">
        <title>Genome Sequence and Transcriptome Analyses of Chrysochromulina tobin: Metabolic Tools for Enhanced Algal Fitness in the Prominent Order Prymnesiales (Haptophyceae).</title>
        <authorList>
            <person name="Hovde B.T."/>
            <person name="Deodato C.R."/>
            <person name="Hunsperger H.M."/>
            <person name="Ryken S.A."/>
            <person name="Yost W."/>
            <person name="Jha R.K."/>
            <person name="Patterson J."/>
            <person name="Monnat R.J. Jr."/>
            <person name="Barlow S.B."/>
            <person name="Starkenburg S.R."/>
            <person name="Cattolico R.A."/>
        </authorList>
    </citation>
    <scope>NUCLEOTIDE SEQUENCE</scope>
    <source>
        <strain evidence="4">CCMP291</strain>
    </source>
</reference>
<dbReference type="EMBL" id="JWZX01001292">
    <property type="protein sequence ID" value="KOO34224.1"/>
    <property type="molecule type" value="Genomic_DNA"/>
</dbReference>
<dbReference type="GO" id="GO:0032040">
    <property type="term" value="C:small-subunit processome"/>
    <property type="evidence" value="ECO:0007669"/>
    <property type="project" value="TreeGrafter"/>
</dbReference>
<evidence type="ECO:0000256" key="1">
    <source>
        <dbReference type="SAM" id="MobiDB-lite"/>
    </source>
</evidence>
<dbReference type="PANTHER" id="PTHR12933">
    <property type="entry name" value="ORF PROTEIN-RELATED"/>
    <property type="match status" value="1"/>
</dbReference>
<name>A0A0M0K5Z2_9EUKA</name>
<dbReference type="PANTHER" id="PTHR12933:SF0">
    <property type="entry name" value="U3 SMALL NUCLEOLAR RNA-ASSOCIATED PROTEIN 25 HOMOLOG"/>
    <property type="match status" value="1"/>
</dbReference>
<accession>A0A0M0K5Z2</accession>
<dbReference type="Pfam" id="PF22916">
    <property type="entry name" value="UTP25_NTPase-like"/>
    <property type="match status" value="1"/>
</dbReference>
<comment type="caution">
    <text evidence="3">The sequence shown here is derived from an EMBL/GenBank/DDBJ whole genome shotgun (WGS) entry which is preliminary data.</text>
</comment>
<evidence type="ECO:0000313" key="3">
    <source>
        <dbReference type="EMBL" id="KOO34224.1"/>
    </source>
</evidence>
<dbReference type="InterPro" id="IPR010678">
    <property type="entry name" value="UTP25"/>
</dbReference>
<evidence type="ECO:0000313" key="4">
    <source>
        <dbReference type="Proteomes" id="UP000037460"/>
    </source>
</evidence>
<feature type="domain" description="UTP25 NTP hydrolase-like" evidence="2">
    <location>
        <begin position="145"/>
        <end position="275"/>
    </location>
</feature>
<dbReference type="GO" id="GO:0034511">
    <property type="term" value="F:U3 snoRNA binding"/>
    <property type="evidence" value="ECO:0007669"/>
    <property type="project" value="InterPro"/>
</dbReference>
<dbReference type="GO" id="GO:0000462">
    <property type="term" value="P:maturation of SSU-rRNA from tricistronic rRNA transcript (SSU-rRNA, 5.8S rRNA, LSU-rRNA)"/>
    <property type="evidence" value="ECO:0007669"/>
    <property type="project" value="TreeGrafter"/>
</dbReference>
<gene>
    <name evidence="3" type="ORF">Ctob_015474</name>
</gene>
<dbReference type="GO" id="GO:0019843">
    <property type="term" value="F:rRNA binding"/>
    <property type="evidence" value="ECO:0007669"/>
    <property type="project" value="TreeGrafter"/>
</dbReference>
<organism evidence="3 4">
    <name type="scientific">Chrysochromulina tobinii</name>
    <dbReference type="NCBI Taxonomy" id="1460289"/>
    <lineage>
        <taxon>Eukaryota</taxon>
        <taxon>Haptista</taxon>
        <taxon>Haptophyta</taxon>
        <taxon>Prymnesiophyceae</taxon>
        <taxon>Prymnesiales</taxon>
        <taxon>Chrysochromulinaceae</taxon>
        <taxon>Chrysochromulina</taxon>
    </lineage>
</organism>